<proteinExistence type="predicted"/>
<sequence length="54" mass="6147">MSDKTYLQWPFFEARHAQLERALDAWAAQHLAQAPHAVTRDGVDAACRQLVRQA</sequence>
<organism evidence="1 2">
    <name type="scientific">Duganella callida</name>
    <dbReference type="NCBI Taxonomy" id="2561932"/>
    <lineage>
        <taxon>Bacteria</taxon>
        <taxon>Pseudomonadati</taxon>
        <taxon>Pseudomonadota</taxon>
        <taxon>Betaproteobacteria</taxon>
        <taxon>Burkholderiales</taxon>
        <taxon>Oxalobacteraceae</taxon>
        <taxon>Telluria group</taxon>
        <taxon>Duganella</taxon>
    </lineage>
</organism>
<comment type="caution">
    <text evidence="1">The sequence shown here is derived from an EMBL/GenBank/DDBJ whole genome shotgun (WGS) entry which is preliminary data.</text>
</comment>
<protein>
    <submittedName>
        <fullName evidence="1">Acyl-CoA dehydrogenase</fullName>
    </submittedName>
</protein>
<dbReference type="Gene3D" id="1.10.540.10">
    <property type="entry name" value="Acyl-CoA dehydrogenase/oxidase, N-terminal domain"/>
    <property type="match status" value="1"/>
</dbReference>
<keyword evidence="2" id="KW-1185">Reference proteome</keyword>
<dbReference type="GO" id="GO:0016627">
    <property type="term" value="F:oxidoreductase activity, acting on the CH-CH group of donors"/>
    <property type="evidence" value="ECO:0007669"/>
    <property type="project" value="InterPro"/>
</dbReference>
<feature type="non-terminal residue" evidence="1">
    <location>
        <position position="54"/>
    </location>
</feature>
<accession>A0A4Y9SBY6</accession>
<reference evidence="1 2" key="1">
    <citation type="submission" date="2019-03" db="EMBL/GenBank/DDBJ databases">
        <title>Draft Genome Sequence of Duganella callidus sp. nov., a Novel Duganella Species Isolated from Cultivated Soil.</title>
        <authorList>
            <person name="Raths R."/>
            <person name="Peta V."/>
            <person name="Bucking H."/>
        </authorList>
    </citation>
    <scope>NUCLEOTIDE SEQUENCE [LARGE SCALE GENOMIC DNA]</scope>
    <source>
        <strain evidence="1 2">DN04</strain>
    </source>
</reference>
<dbReference type="InterPro" id="IPR037069">
    <property type="entry name" value="AcylCoA_DH/ox_N_sf"/>
</dbReference>
<dbReference type="Proteomes" id="UP000297729">
    <property type="component" value="Unassembled WGS sequence"/>
</dbReference>
<dbReference type="GO" id="GO:0050660">
    <property type="term" value="F:flavin adenine dinucleotide binding"/>
    <property type="evidence" value="ECO:0007669"/>
    <property type="project" value="InterPro"/>
</dbReference>
<dbReference type="EMBL" id="SPVG01000196">
    <property type="protein sequence ID" value="TFW17774.1"/>
    <property type="molecule type" value="Genomic_DNA"/>
</dbReference>
<gene>
    <name evidence="1" type="ORF">E4L98_19755</name>
</gene>
<name>A0A4Y9SBY6_9BURK</name>
<evidence type="ECO:0000313" key="2">
    <source>
        <dbReference type="Proteomes" id="UP000297729"/>
    </source>
</evidence>
<dbReference type="AlphaFoldDB" id="A0A4Y9SBY6"/>
<evidence type="ECO:0000313" key="1">
    <source>
        <dbReference type="EMBL" id="TFW17774.1"/>
    </source>
</evidence>